<dbReference type="InterPro" id="IPR035906">
    <property type="entry name" value="MetI-like_sf"/>
</dbReference>
<evidence type="ECO:0000313" key="9">
    <source>
        <dbReference type="EMBL" id="UOM50624.1"/>
    </source>
</evidence>
<dbReference type="RefSeq" id="WP_244772011.1">
    <property type="nucleotide sequence ID" value="NZ_CP094929.1"/>
</dbReference>
<keyword evidence="5 7" id="KW-1133">Transmembrane helix</keyword>
<organism evidence="9 10">
    <name type="scientific">Sphaerochaeta associata</name>
    <dbReference type="NCBI Taxonomy" id="1129264"/>
    <lineage>
        <taxon>Bacteria</taxon>
        <taxon>Pseudomonadati</taxon>
        <taxon>Spirochaetota</taxon>
        <taxon>Spirochaetia</taxon>
        <taxon>Spirochaetales</taxon>
        <taxon>Sphaerochaetaceae</taxon>
        <taxon>Sphaerochaeta</taxon>
    </lineage>
</organism>
<reference evidence="10" key="1">
    <citation type="journal article" date="2024" name="J Bioinform Genom">
        <title>Complete genome sequence of the type strain bacterium Sphaerochaeta associata GLS2t (VKM B-2742)t.</title>
        <authorList>
            <person name="Troshina O.Y."/>
            <person name="Tepeeva A.N."/>
            <person name="Arzamasceva V.O."/>
            <person name="Whitman W.B."/>
            <person name="Varghese N."/>
            <person name="Shapiro N."/>
            <person name="Woyke T."/>
            <person name="Kripides N.C."/>
            <person name="Vasilenko O.V."/>
        </authorList>
    </citation>
    <scope>NUCLEOTIDE SEQUENCE [LARGE SCALE GENOMIC DNA]</scope>
    <source>
        <strain evidence="10">GLS2T</strain>
    </source>
</reference>
<dbReference type="CDD" id="cd06261">
    <property type="entry name" value="TM_PBP2"/>
    <property type="match status" value="1"/>
</dbReference>
<gene>
    <name evidence="9" type="ORF">MUG09_13755</name>
</gene>
<accession>A0ABY4D982</accession>
<feature type="transmembrane region" description="Helical" evidence="7">
    <location>
        <begin position="189"/>
        <end position="210"/>
    </location>
</feature>
<comment type="similarity">
    <text evidence="7">Belongs to the binding-protein-dependent transport system permease family.</text>
</comment>
<dbReference type="PROSITE" id="PS50928">
    <property type="entry name" value="ABC_TM1"/>
    <property type="match status" value="1"/>
</dbReference>
<proteinExistence type="inferred from homology"/>
<keyword evidence="4 7" id="KW-0812">Transmembrane</keyword>
<evidence type="ECO:0000256" key="6">
    <source>
        <dbReference type="ARBA" id="ARBA00023136"/>
    </source>
</evidence>
<sequence length="316" mass="36332">MKQRTSEVSATCNLPLSAKLQRDWKQNKTLYALFIPVLVYYVVFQYGPMLGLVISFQNYKPSTGFLGSKWVGLQHFRDFFTDYYFQRVLMNTLRISFLTLLFTFPMPIILALLINELSSKLYSRAVQTITYIPHFISIVVVVSIMMDLTCRDGVIPQFLSLFGIAPTTMLNEKQYFIPLYIISNVWQNIGWNSIVYLSALTAIDAQLYEAARIDGANKFRQLLSVTLPCLLPTIIIMLILQVGKMFNVGYEKIILMYNPLTYEVADVISTYVYRKGLLEMNWSYSAAVGMFNSIVSFFLVWFTNKLSKHVSGNSLW</sequence>
<dbReference type="InterPro" id="IPR050809">
    <property type="entry name" value="UgpAE/MalFG_permease"/>
</dbReference>
<feature type="domain" description="ABC transmembrane type-1" evidence="8">
    <location>
        <begin position="89"/>
        <end position="303"/>
    </location>
</feature>
<dbReference type="Pfam" id="PF00528">
    <property type="entry name" value="BPD_transp_1"/>
    <property type="match status" value="1"/>
</dbReference>
<evidence type="ECO:0000256" key="5">
    <source>
        <dbReference type="ARBA" id="ARBA00022989"/>
    </source>
</evidence>
<dbReference type="PANTHER" id="PTHR43227:SF11">
    <property type="entry name" value="BLL4140 PROTEIN"/>
    <property type="match status" value="1"/>
</dbReference>
<protein>
    <submittedName>
        <fullName evidence="9">ABC transporter permease subunit</fullName>
    </submittedName>
</protein>
<evidence type="ECO:0000259" key="8">
    <source>
        <dbReference type="PROSITE" id="PS50928"/>
    </source>
</evidence>
<dbReference type="SUPFAM" id="SSF161098">
    <property type="entry name" value="MetI-like"/>
    <property type="match status" value="1"/>
</dbReference>
<keyword evidence="10" id="KW-1185">Reference proteome</keyword>
<dbReference type="InterPro" id="IPR000515">
    <property type="entry name" value="MetI-like"/>
</dbReference>
<evidence type="ECO:0000313" key="10">
    <source>
        <dbReference type="Proteomes" id="UP000829708"/>
    </source>
</evidence>
<evidence type="ECO:0000256" key="3">
    <source>
        <dbReference type="ARBA" id="ARBA00022475"/>
    </source>
</evidence>
<evidence type="ECO:0000256" key="4">
    <source>
        <dbReference type="ARBA" id="ARBA00022692"/>
    </source>
</evidence>
<evidence type="ECO:0000256" key="7">
    <source>
        <dbReference type="RuleBase" id="RU363032"/>
    </source>
</evidence>
<comment type="subcellular location">
    <subcellularLocation>
        <location evidence="1 7">Cell membrane</location>
        <topology evidence="1 7">Multi-pass membrane protein</topology>
    </subcellularLocation>
</comment>
<feature type="transmembrane region" description="Helical" evidence="7">
    <location>
        <begin position="126"/>
        <end position="146"/>
    </location>
</feature>
<name>A0ABY4D982_9SPIR</name>
<keyword evidence="3" id="KW-1003">Cell membrane</keyword>
<dbReference type="Gene3D" id="1.10.3720.10">
    <property type="entry name" value="MetI-like"/>
    <property type="match status" value="1"/>
</dbReference>
<dbReference type="PANTHER" id="PTHR43227">
    <property type="entry name" value="BLL4140 PROTEIN"/>
    <property type="match status" value="1"/>
</dbReference>
<evidence type="ECO:0000256" key="1">
    <source>
        <dbReference type="ARBA" id="ARBA00004651"/>
    </source>
</evidence>
<keyword evidence="2 7" id="KW-0813">Transport</keyword>
<feature type="transmembrane region" description="Helical" evidence="7">
    <location>
        <begin position="30"/>
        <end position="56"/>
    </location>
</feature>
<keyword evidence="6 7" id="KW-0472">Membrane</keyword>
<evidence type="ECO:0000256" key="2">
    <source>
        <dbReference type="ARBA" id="ARBA00022448"/>
    </source>
</evidence>
<feature type="transmembrane region" description="Helical" evidence="7">
    <location>
        <begin position="282"/>
        <end position="302"/>
    </location>
</feature>
<feature type="transmembrane region" description="Helical" evidence="7">
    <location>
        <begin position="95"/>
        <end position="114"/>
    </location>
</feature>
<feature type="transmembrane region" description="Helical" evidence="7">
    <location>
        <begin position="222"/>
        <end position="242"/>
    </location>
</feature>
<dbReference type="Proteomes" id="UP000829708">
    <property type="component" value="Chromosome"/>
</dbReference>
<dbReference type="EMBL" id="CP094929">
    <property type="protein sequence ID" value="UOM50624.1"/>
    <property type="molecule type" value="Genomic_DNA"/>
</dbReference>